<dbReference type="Pfam" id="PF01972">
    <property type="entry name" value="SDH_protease"/>
    <property type="match status" value="1"/>
</dbReference>
<protein>
    <recommendedName>
        <fullName evidence="4">Serine dehydrogenase proteinase</fullName>
    </recommendedName>
</protein>
<evidence type="ECO:0000313" key="3">
    <source>
        <dbReference type="Proteomes" id="UP001279642"/>
    </source>
</evidence>
<name>A0ABU5E7N5_9PROT</name>
<dbReference type="Gene3D" id="3.90.226.10">
    <property type="entry name" value="2-enoyl-CoA Hydratase, Chain A, domain 1"/>
    <property type="match status" value="1"/>
</dbReference>
<dbReference type="PANTHER" id="PTHR35984">
    <property type="entry name" value="PERIPLASMIC SERINE PROTEASE"/>
    <property type="match status" value="1"/>
</dbReference>
<accession>A0ABU5E7N5</accession>
<evidence type="ECO:0000313" key="2">
    <source>
        <dbReference type="EMBL" id="MDY0882342.1"/>
    </source>
</evidence>
<feature type="region of interest" description="Disordered" evidence="1">
    <location>
        <begin position="308"/>
        <end position="368"/>
    </location>
</feature>
<dbReference type="PANTHER" id="PTHR35984:SF1">
    <property type="entry name" value="PERIPLASMIC SERINE PROTEASE"/>
    <property type="match status" value="1"/>
</dbReference>
<comment type="caution">
    <text evidence="2">The sequence shown here is derived from an EMBL/GenBank/DDBJ whole genome shotgun (WGS) entry which is preliminary data.</text>
</comment>
<feature type="compositionally biased region" description="Basic and acidic residues" evidence="1">
    <location>
        <begin position="308"/>
        <end position="322"/>
    </location>
</feature>
<evidence type="ECO:0000256" key="1">
    <source>
        <dbReference type="SAM" id="MobiDB-lite"/>
    </source>
</evidence>
<evidence type="ECO:0008006" key="4">
    <source>
        <dbReference type="Google" id="ProtNLM"/>
    </source>
</evidence>
<dbReference type="Proteomes" id="UP001279642">
    <property type="component" value="Unassembled WGS sequence"/>
</dbReference>
<gene>
    <name evidence="2" type="ORF">SMD27_05780</name>
</gene>
<dbReference type="InterPro" id="IPR029045">
    <property type="entry name" value="ClpP/crotonase-like_dom_sf"/>
</dbReference>
<keyword evidence="3" id="KW-1185">Reference proteome</keyword>
<dbReference type="RefSeq" id="WP_320507366.1">
    <property type="nucleotide sequence ID" value="NZ_JAXCLW010000001.1"/>
</dbReference>
<reference evidence="2 3" key="1">
    <citation type="journal article" date="2016" name="Antonie Van Leeuwenhoek">
        <title>Dongia soli sp. nov., isolated from soil from Dokdo, Korea.</title>
        <authorList>
            <person name="Kim D.U."/>
            <person name="Lee H."/>
            <person name="Kim H."/>
            <person name="Kim S.G."/>
            <person name="Ka J.O."/>
        </authorList>
    </citation>
    <scope>NUCLEOTIDE SEQUENCE [LARGE SCALE GENOMIC DNA]</scope>
    <source>
        <strain evidence="2 3">D78</strain>
    </source>
</reference>
<dbReference type="SUPFAM" id="SSF52096">
    <property type="entry name" value="ClpP/crotonase"/>
    <property type="match status" value="1"/>
</dbReference>
<proteinExistence type="predicted"/>
<dbReference type="EMBL" id="JAXCLW010000001">
    <property type="protein sequence ID" value="MDY0882342.1"/>
    <property type="molecule type" value="Genomic_DNA"/>
</dbReference>
<sequence length="368" mass="39678">MQMKPVGHRIASEGCFMNNGQAWLGGVGDMAASHVTDVIRKYVKQRESDLFLYSGPIEYTHASEFVDLVCRKSSGNKRVLLFLTTPGGDPHAAYRMIRALRARYSTVRIAVCGPCKSAGTLMTIGAHELLMSETGELGPLDVQLTKPDELMPNSSSLDIFQALAVATSNAFEAFEQCMVDLVGHSSGNISTKTAAEIARDFVVGLYAPITGQIDPVRLGEVRRASKIAHQYAEKLGSHNLKSSAIDTLVNGYPSHGFVIDAEEAKRLFKNVLALDEDEKVIAGGLKSKLRHTSPDVSFTDFADIISQPEKEADNGERPDRAEATPTVSGRNGGSAKNGENPRKQPRKTGSRASTRPGVAKKANGHARA</sequence>
<organism evidence="2 3">
    <name type="scientific">Dongia soli</name>
    <dbReference type="NCBI Taxonomy" id="600628"/>
    <lineage>
        <taxon>Bacteria</taxon>
        <taxon>Pseudomonadati</taxon>
        <taxon>Pseudomonadota</taxon>
        <taxon>Alphaproteobacteria</taxon>
        <taxon>Rhodospirillales</taxon>
        <taxon>Dongiaceae</taxon>
        <taxon>Dongia</taxon>
    </lineage>
</organism>
<dbReference type="InterPro" id="IPR002825">
    <property type="entry name" value="Pept_S49_ser-pept_pro"/>
</dbReference>